<dbReference type="Proteomes" id="UP000215914">
    <property type="component" value="Unassembled WGS sequence"/>
</dbReference>
<dbReference type="Gramene" id="mRNA:HanXRQr2_Chr17g0825981">
    <property type="protein sequence ID" value="CDS:HanXRQr2_Chr17g0825981.1"/>
    <property type="gene ID" value="HanXRQr2_Chr17g0825981"/>
</dbReference>
<gene>
    <name evidence="2" type="ORF">HanXRQr2_Chr17g0825981</name>
</gene>
<protein>
    <submittedName>
        <fullName evidence="2">Uncharacterized protein</fullName>
    </submittedName>
</protein>
<proteinExistence type="predicted"/>
<reference evidence="2" key="2">
    <citation type="submission" date="2020-06" db="EMBL/GenBank/DDBJ databases">
        <title>Helianthus annuus Genome sequencing and assembly Release 2.</title>
        <authorList>
            <person name="Gouzy J."/>
            <person name="Langlade N."/>
            <person name="Munos S."/>
        </authorList>
    </citation>
    <scope>NUCLEOTIDE SEQUENCE</scope>
    <source>
        <tissue evidence="2">Leaves</tissue>
    </source>
</reference>
<comment type="caution">
    <text evidence="2">The sequence shown here is derived from an EMBL/GenBank/DDBJ whole genome shotgun (WGS) entry which is preliminary data.</text>
</comment>
<feature type="region of interest" description="Disordered" evidence="1">
    <location>
        <begin position="1"/>
        <end position="21"/>
    </location>
</feature>
<dbReference type="AlphaFoldDB" id="A0A9K3GVI3"/>
<organism evidence="2 3">
    <name type="scientific">Helianthus annuus</name>
    <name type="common">Common sunflower</name>
    <dbReference type="NCBI Taxonomy" id="4232"/>
    <lineage>
        <taxon>Eukaryota</taxon>
        <taxon>Viridiplantae</taxon>
        <taxon>Streptophyta</taxon>
        <taxon>Embryophyta</taxon>
        <taxon>Tracheophyta</taxon>
        <taxon>Spermatophyta</taxon>
        <taxon>Magnoliopsida</taxon>
        <taxon>eudicotyledons</taxon>
        <taxon>Gunneridae</taxon>
        <taxon>Pentapetalae</taxon>
        <taxon>asterids</taxon>
        <taxon>campanulids</taxon>
        <taxon>Asterales</taxon>
        <taxon>Asteraceae</taxon>
        <taxon>Asteroideae</taxon>
        <taxon>Heliantheae alliance</taxon>
        <taxon>Heliantheae</taxon>
        <taxon>Helianthus</taxon>
    </lineage>
</organism>
<name>A0A9K3GVI3_HELAN</name>
<keyword evidence="3" id="KW-1185">Reference proteome</keyword>
<reference evidence="2" key="1">
    <citation type="journal article" date="2017" name="Nature">
        <title>The sunflower genome provides insights into oil metabolism, flowering and Asterid evolution.</title>
        <authorList>
            <person name="Badouin H."/>
            <person name="Gouzy J."/>
            <person name="Grassa C.J."/>
            <person name="Murat F."/>
            <person name="Staton S.E."/>
            <person name="Cottret L."/>
            <person name="Lelandais-Briere C."/>
            <person name="Owens G.L."/>
            <person name="Carrere S."/>
            <person name="Mayjonade B."/>
            <person name="Legrand L."/>
            <person name="Gill N."/>
            <person name="Kane N.C."/>
            <person name="Bowers J.E."/>
            <person name="Hubner S."/>
            <person name="Bellec A."/>
            <person name="Berard A."/>
            <person name="Berges H."/>
            <person name="Blanchet N."/>
            <person name="Boniface M.C."/>
            <person name="Brunel D."/>
            <person name="Catrice O."/>
            <person name="Chaidir N."/>
            <person name="Claudel C."/>
            <person name="Donnadieu C."/>
            <person name="Faraut T."/>
            <person name="Fievet G."/>
            <person name="Helmstetter N."/>
            <person name="King M."/>
            <person name="Knapp S.J."/>
            <person name="Lai Z."/>
            <person name="Le Paslier M.C."/>
            <person name="Lippi Y."/>
            <person name="Lorenzon L."/>
            <person name="Mandel J.R."/>
            <person name="Marage G."/>
            <person name="Marchand G."/>
            <person name="Marquand E."/>
            <person name="Bret-Mestries E."/>
            <person name="Morien E."/>
            <person name="Nambeesan S."/>
            <person name="Nguyen T."/>
            <person name="Pegot-Espagnet P."/>
            <person name="Pouilly N."/>
            <person name="Raftis F."/>
            <person name="Sallet E."/>
            <person name="Schiex T."/>
            <person name="Thomas J."/>
            <person name="Vandecasteele C."/>
            <person name="Vares D."/>
            <person name="Vear F."/>
            <person name="Vautrin S."/>
            <person name="Crespi M."/>
            <person name="Mangin B."/>
            <person name="Burke J.M."/>
            <person name="Salse J."/>
            <person name="Munos S."/>
            <person name="Vincourt P."/>
            <person name="Rieseberg L.H."/>
            <person name="Langlade N.B."/>
        </authorList>
    </citation>
    <scope>NUCLEOTIDE SEQUENCE</scope>
    <source>
        <tissue evidence="2">Leaves</tissue>
    </source>
</reference>
<accession>A0A9K3GVI3</accession>
<dbReference type="EMBL" id="MNCJ02000332">
    <property type="protein sequence ID" value="KAF5757377.1"/>
    <property type="molecule type" value="Genomic_DNA"/>
</dbReference>
<evidence type="ECO:0000313" key="2">
    <source>
        <dbReference type="EMBL" id="KAF5757377.1"/>
    </source>
</evidence>
<evidence type="ECO:0000256" key="1">
    <source>
        <dbReference type="SAM" id="MobiDB-lite"/>
    </source>
</evidence>
<evidence type="ECO:0000313" key="3">
    <source>
        <dbReference type="Proteomes" id="UP000215914"/>
    </source>
</evidence>
<sequence length="53" mass="6206">MSSPRRWTDNDPLPSHGQDHELCESRSSYMVLVHQPDMGFCLLRNQEYRGTNL</sequence>